<proteinExistence type="predicted"/>
<accession>A0A7J0EG38</accession>
<keyword evidence="4" id="KW-1185">Reference proteome</keyword>
<feature type="region of interest" description="Disordered" evidence="2">
    <location>
        <begin position="281"/>
        <end position="305"/>
    </location>
</feature>
<feature type="coiled-coil region" evidence="1">
    <location>
        <begin position="418"/>
        <end position="445"/>
    </location>
</feature>
<evidence type="ECO:0000256" key="1">
    <source>
        <dbReference type="SAM" id="Coils"/>
    </source>
</evidence>
<evidence type="ECO:0000256" key="2">
    <source>
        <dbReference type="SAM" id="MobiDB-lite"/>
    </source>
</evidence>
<feature type="region of interest" description="Disordered" evidence="2">
    <location>
        <begin position="1"/>
        <end position="41"/>
    </location>
</feature>
<sequence length="495" mass="55087">MPDEINQLPLPPPEESTPRDKLPNQGEKPGVDTHSSPTTEINTMTQENLNRLRESYSFPIGVQTRNPEERKTILSTRTGEVDFYEAAFPTESRVGLGVVLLQGEARRYNKLRILTDIEEQRTAKVFKKIGGYFNVLVVLGSRAFQRRFTLDRAEMSSSGGDNAEDRPIMETGTVGDEGESRHLRDELRPGDHTRDDSVEYIGTIKRSVRLLFRLPDQVFLSIFGVKVQPFFLNWETGSSSSSLSSSSGAMSESWLPFEDVKNNQFEEAHSREASNVLLSEAKSKGKKALPPPAAKKIKSATSHEPPVTKRAKPALALVEGTSANPGAALGPKASMLWSAAVAKKILFGAILPVDKEKADKLSLDQVVTKFFHIVGQVPIHFYPWLLFLYLESTKMDMVRAQNRTIELEGLLAEIIEKEKKAGEEHKTKSDDLARLEEEVAEITLAKGLIFEKATCSPHPNLGIDLDRMGLDHALLEEEEVEERENNKGEESPLSP</sequence>
<feature type="compositionally biased region" description="Basic and acidic residues" evidence="2">
    <location>
        <begin position="178"/>
        <end position="191"/>
    </location>
</feature>
<evidence type="ECO:0000313" key="3">
    <source>
        <dbReference type="EMBL" id="GFY85350.1"/>
    </source>
</evidence>
<dbReference type="AlphaFoldDB" id="A0A7J0EG38"/>
<comment type="caution">
    <text evidence="3">The sequence shown here is derived from an EMBL/GenBank/DDBJ whole genome shotgun (WGS) entry which is preliminary data.</text>
</comment>
<evidence type="ECO:0000313" key="4">
    <source>
        <dbReference type="Proteomes" id="UP000585474"/>
    </source>
</evidence>
<protein>
    <submittedName>
        <fullName evidence="3">Uncharacterized protein</fullName>
    </submittedName>
</protein>
<gene>
    <name evidence="3" type="ORF">Acr_04g0000880</name>
</gene>
<keyword evidence="1" id="KW-0175">Coiled coil</keyword>
<feature type="compositionally biased region" description="Basic and acidic residues" evidence="2">
    <location>
        <begin position="483"/>
        <end position="495"/>
    </location>
</feature>
<name>A0A7J0EG38_9ERIC</name>
<organism evidence="3 4">
    <name type="scientific">Actinidia rufa</name>
    <dbReference type="NCBI Taxonomy" id="165716"/>
    <lineage>
        <taxon>Eukaryota</taxon>
        <taxon>Viridiplantae</taxon>
        <taxon>Streptophyta</taxon>
        <taxon>Embryophyta</taxon>
        <taxon>Tracheophyta</taxon>
        <taxon>Spermatophyta</taxon>
        <taxon>Magnoliopsida</taxon>
        <taxon>eudicotyledons</taxon>
        <taxon>Gunneridae</taxon>
        <taxon>Pentapetalae</taxon>
        <taxon>asterids</taxon>
        <taxon>Ericales</taxon>
        <taxon>Actinidiaceae</taxon>
        <taxon>Actinidia</taxon>
    </lineage>
</organism>
<feature type="region of interest" description="Disordered" evidence="2">
    <location>
        <begin position="474"/>
        <end position="495"/>
    </location>
</feature>
<feature type="region of interest" description="Disordered" evidence="2">
    <location>
        <begin position="155"/>
        <end position="191"/>
    </location>
</feature>
<reference evidence="3 4" key="1">
    <citation type="submission" date="2019-07" db="EMBL/GenBank/DDBJ databases">
        <title>De Novo Assembly of kiwifruit Actinidia rufa.</title>
        <authorList>
            <person name="Sugita-Konishi S."/>
            <person name="Sato K."/>
            <person name="Mori E."/>
            <person name="Abe Y."/>
            <person name="Kisaki G."/>
            <person name="Hamano K."/>
            <person name="Suezawa K."/>
            <person name="Otani M."/>
            <person name="Fukuda T."/>
            <person name="Manabe T."/>
            <person name="Gomi K."/>
            <person name="Tabuchi M."/>
            <person name="Akimitsu K."/>
            <person name="Kataoka I."/>
        </authorList>
    </citation>
    <scope>NUCLEOTIDE SEQUENCE [LARGE SCALE GENOMIC DNA]</scope>
    <source>
        <strain evidence="4">cv. Fuchu</strain>
    </source>
</reference>
<dbReference type="Proteomes" id="UP000585474">
    <property type="component" value="Unassembled WGS sequence"/>
</dbReference>
<dbReference type="EMBL" id="BJWL01000004">
    <property type="protein sequence ID" value="GFY85350.1"/>
    <property type="molecule type" value="Genomic_DNA"/>
</dbReference>